<evidence type="ECO:0000313" key="3">
    <source>
        <dbReference type="EMBL" id="GHG93195.1"/>
    </source>
</evidence>
<dbReference type="InterPro" id="IPR026422">
    <property type="entry name" value="VPEID-CTERM"/>
</dbReference>
<evidence type="ECO:0000256" key="1">
    <source>
        <dbReference type="SAM" id="Phobius"/>
    </source>
</evidence>
<dbReference type="EMBL" id="BNAP01000010">
    <property type="protein sequence ID" value="GHG93195.1"/>
    <property type="molecule type" value="Genomic_DNA"/>
</dbReference>
<keyword evidence="1" id="KW-0472">Membrane</keyword>
<keyword evidence="1" id="KW-0812">Transmembrane</keyword>
<comment type="caution">
    <text evidence="3">The sequence shown here is derived from an EMBL/GenBank/DDBJ whole genome shotgun (WGS) entry which is preliminary data.</text>
</comment>
<gene>
    <name evidence="3" type="ORF">GCM10010961_25590</name>
</gene>
<dbReference type="AlphaFoldDB" id="A0A8J3MDY7"/>
<evidence type="ECO:0000313" key="4">
    <source>
        <dbReference type="Proteomes" id="UP000611500"/>
    </source>
</evidence>
<protein>
    <recommendedName>
        <fullName evidence="5">VPEID-CTERM protein sorting domain-containing protein</fullName>
    </recommendedName>
</protein>
<name>A0A8J3MDY7_9RHOB</name>
<evidence type="ECO:0008006" key="5">
    <source>
        <dbReference type="Google" id="ProtNLM"/>
    </source>
</evidence>
<reference evidence="3" key="1">
    <citation type="journal article" date="2014" name="Int. J. Syst. Evol. Microbiol.">
        <title>Complete genome sequence of Corynebacterium casei LMG S-19264T (=DSM 44701T), isolated from a smear-ripened cheese.</title>
        <authorList>
            <consortium name="US DOE Joint Genome Institute (JGI-PGF)"/>
            <person name="Walter F."/>
            <person name="Albersmeier A."/>
            <person name="Kalinowski J."/>
            <person name="Ruckert C."/>
        </authorList>
    </citation>
    <scope>NUCLEOTIDE SEQUENCE</scope>
    <source>
        <strain evidence="3">CGMCC 1.7081</strain>
    </source>
</reference>
<feature type="chain" id="PRO_5035166744" description="VPEID-CTERM protein sorting domain-containing protein" evidence="2">
    <location>
        <begin position="25"/>
        <end position="81"/>
    </location>
</feature>
<accession>A0A8J3MDY7</accession>
<reference evidence="3" key="2">
    <citation type="submission" date="2020-09" db="EMBL/GenBank/DDBJ databases">
        <authorList>
            <person name="Sun Q."/>
            <person name="Zhou Y."/>
        </authorList>
    </citation>
    <scope>NUCLEOTIDE SEQUENCE</scope>
    <source>
        <strain evidence="3">CGMCC 1.7081</strain>
    </source>
</reference>
<keyword evidence="2" id="KW-0732">Signal</keyword>
<keyword evidence="1" id="KW-1133">Transmembrane helix</keyword>
<evidence type="ECO:0000256" key="2">
    <source>
        <dbReference type="SAM" id="SignalP"/>
    </source>
</evidence>
<dbReference type="NCBIfam" id="TIGR04161">
    <property type="entry name" value="VPEID-CTERM"/>
    <property type="match status" value="1"/>
</dbReference>
<dbReference type="RefSeq" id="WP_051312548.1">
    <property type="nucleotide sequence ID" value="NZ_BNAP01000010.1"/>
</dbReference>
<feature type="signal peptide" evidence="2">
    <location>
        <begin position="1"/>
        <end position="24"/>
    </location>
</feature>
<proteinExistence type="predicted"/>
<organism evidence="3 4">
    <name type="scientific">Pseudodonghicola xiamenensis</name>
    <dbReference type="NCBI Taxonomy" id="337702"/>
    <lineage>
        <taxon>Bacteria</taxon>
        <taxon>Pseudomonadati</taxon>
        <taxon>Pseudomonadota</taxon>
        <taxon>Alphaproteobacteria</taxon>
        <taxon>Rhodobacterales</taxon>
        <taxon>Paracoccaceae</taxon>
        <taxon>Pseudodonghicola</taxon>
    </lineage>
</organism>
<sequence length="81" mass="8567">MLRTIKIAAVSVPALIASTIAASASTTAGTWWFPGDWNWGHDGGSNNSQVPEIDASTGLLAMAAIGAALLLSWEMKRRRAR</sequence>
<dbReference type="Proteomes" id="UP000611500">
    <property type="component" value="Unassembled WGS sequence"/>
</dbReference>
<keyword evidence="4" id="KW-1185">Reference proteome</keyword>
<feature type="transmembrane region" description="Helical" evidence="1">
    <location>
        <begin position="55"/>
        <end position="73"/>
    </location>
</feature>